<protein>
    <submittedName>
        <fullName evidence="2">Uncharacterized protein</fullName>
    </submittedName>
</protein>
<feature type="transmembrane region" description="Helical" evidence="1">
    <location>
        <begin position="42"/>
        <end position="64"/>
    </location>
</feature>
<name>A0A8E2EPA3_9PEZI</name>
<dbReference type="AlphaFoldDB" id="A0A8E2EPA3"/>
<sequence length="211" mass="22224">MTSLSSLLCPSPPPYPKRGAVQLTGQQGREGVMMRRAGSVELTLWFLVLVLIVTVTVTVMGIIATGAAGAGAGLLPACLPSLPACLFCLPLTDSDSTHAVCAQSLCRPSRQCWMGGDRERERERHGEGGKAASVSVAQRPRAYSRTSVRTVALFKLLSVLRRLLLLPAATAAATVITAATAATAASPQGLSRRYAAGRWDVVQRSAGPIWL</sequence>
<evidence type="ECO:0000313" key="3">
    <source>
        <dbReference type="Proteomes" id="UP000250140"/>
    </source>
</evidence>
<dbReference type="Proteomes" id="UP000250140">
    <property type="component" value="Unassembled WGS sequence"/>
</dbReference>
<keyword evidence="1" id="KW-0812">Transmembrane</keyword>
<organism evidence="2 3">
    <name type="scientific">Glonium stellatum</name>
    <dbReference type="NCBI Taxonomy" id="574774"/>
    <lineage>
        <taxon>Eukaryota</taxon>
        <taxon>Fungi</taxon>
        <taxon>Dikarya</taxon>
        <taxon>Ascomycota</taxon>
        <taxon>Pezizomycotina</taxon>
        <taxon>Dothideomycetes</taxon>
        <taxon>Pleosporomycetidae</taxon>
        <taxon>Gloniales</taxon>
        <taxon>Gloniaceae</taxon>
        <taxon>Glonium</taxon>
    </lineage>
</organism>
<proteinExistence type="predicted"/>
<accession>A0A8E2EPA3</accession>
<keyword evidence="3" id="KW-1185">Reference proteome</keyword>
<evidence type="ECO:0000256" key="1">
    <source>
        <dbReference type="SAM" id="Phobius"/>
    </source>
</evidence>
<keyword evidence="1" id="KW-1133">Transmembrane helix</keyword>
<feature type="transmembrane region" description="Helical" evidence="1">
    <location>
        <begin position="163"/>
        <end position="185"/>
    </location>
</feature>
<reference evidence="2 3" key="1">
    <citation type="journal article" date="2016" name="Nat. Commun.">
        <title>Ectomycorrhizal ecology is imprinted in the genome of the dominant symbiotic fungus Cenococcum geophilum.</title>
        <authorList>
            <consortium name="DOE Joint Genome Institute"/>
            <person name="Peter M."/>
            <person name="Kohler A."/>
            <person name="Ohm R.A."/>
            <person name="Kuo A."/>
            <person name="Krutzmann J."/>
            <person name="Morin E."/>
            <person name="Arend M."/>
            <person name="Barry K.W."/>
            <person name="Binder M."/>
            <person name="Choi C."/>
            <person name="Clum A."/>
            <person name="Copeland A."/>
            <person name="Grisel N."/>
            <person name="Haridas S."/>
            <person name="Kipfer T."/>
            <person name="LaButti K."/>
            <person name="Lindquist E."/>
            <person name="Lipzen A."/>
            <person name="Maire R."/>
            <person name="Meier B."/>
            <person name="Mihaltcheva S."/>
            <person name="Molinier V."/>
            <person name="Murat C."/>
            <person name="Poggeler S."/>
            <person name="Quandt C.A."/>
            <person name="Sperisen C."/>
            <person name="Tritt A."/>
            <person name="Tisserant E."/>
            <person name="Crous P.W."/>
            <person name="Henrissat B."/>
            <person name="Nehls U."/>
            <person name="Egli S."/>
            <person name="Spatafora J.W."/>
            <person name="Grigoriev I.V."/>
            <person name="Martin F.M."/>
        </authorList>
    </citation>
    <scope>NUCLEOTIDE SEQUENCE [LARGE SCALE GENOMIC DNA]</scope>
    <source>
        <strain evidence="2 3">CBS 207.34</strain>
    </source>
</reference>
<keyword evidence="1" id="KW-0472">Membrane</keyword>
<feature type="transmembrane region" description="Helical" evidence="1">
    <location>
        <begin position="70"/>
        <end position="89"/>
    </location>
</feature>
<evidence type="ECO:0000313" key="2">
    <source>
        <dbReference type="EMBL" id="OCL02141.1"/>
    </source>
</evidence>
<gene>
    <name evidence="2" type="ORF">AOQ84DRAFT_229570</name>
</gene>
<dbReference type="EMBL" id="KV750996">
    <property type="protein sequence ID" value="OCL02141.1"/>
    <property type="molecule type" value="Genomic_DNA"/>
</dbReference>